<feature type="region of interest" description="Disordered" evidence="1">
    <location>
        <begin position="1"/>
        <end position="29"/>
    </location>
</feature>
<reference evidence="2 3" key="1">
    <citation type="journal article" date="2019" name="Int. J. Syst. Evol. Microbiol.">
        <title>The Global Catalogue of Microorganisms (GCM) 10K type strain sequencing project: providing services to taxonomists for standard genome sequencing and annotation.</title>
        <authorList>
            <consortium name="The Broad Institute Genomics Platform"/>
            <consortium name="The Broad Institute Genome Sequencing Center for Infectious Disease"/>
            <person name="Wu L."/>
            <person name="Ma J."/>
        </authorList>
    </citation>
    <scope>NUCLEOTIDE SEQUENCE [LARGE SCALE GENOMIC DNA]</scope>
    <source>
        <strain evidence="2 3">JCM 10649</strain>
    </source>
</reference>
<name>A0ABN0ZDL8_9ACTN</name>
<sequence>MAAARELAKQTGPPREQGVPLPTVEQSSAMDLVTAGDEVAGRWRRAPEEAAALLRKLAASSPQTGLSTRRSTPQC</sequence>
<dbReference type="EMBL" id="BAAAHB010000002">
    <property type="protein sequence ID" value="GAA0444340.1"/>
    <property type="molecule type" value="Genomic_DNA"/>
</dbReference>
<gene>
    <name evidence="2" type="ORF">GCM10009544_03890</name>
</gene>
<organism evidence="2 3">
    <name type="scientific">Streptomyces stramineus</name>
    <dbReference type="NCBI Taxonomy" id="173861"/>
    <lineage>
        <taxon>Bacteria</taxon>
        <taxon>Bacillati</taxon>
        <taxon>Actinomycetota</taxon>
        <taxon>Actinomycetes</taxon>
        <taxon>Kitasatosporales</taxon>
        <taxon>Streptomycetaceae</taxon>
        <taxon>Streptomyces</taxon>
    </lineage>
</organism>
<evidence type="ECO:0000313" key="3">
    <source>
        <dbReference type="Proteomes" id="UP001499895"/>
    </source>
</evidence>
<evidence type="ECO:0000313" key="2">
    <source>
        <dbReference type="EMBL" id="GAA0444340.1"/>
    </source>
</evidence>
<keyword evidence="3" id="KW-1185">Reference proteome</keyword>
<accession>A0ABN0ZDL8</accession>
<evidence type="ECO:0000256" key="1">
    <source>
        <dbReference type="SAM" id="MobiDB-lite"/>
    </source>
</evidence>
<proteinExistence type="predicted"/>
<dbReference type="Proteomes" id="UP001499895">
    <property type="component" value="Unassembled WGS sequence"/>
</dbReference>
<protein>
    <submittedName>
        <fullName evidence="2">Uncharacterized protein</fullName>
    </submittedName>
</protein>
<comment type="caution">
    <text evidence="2">The sequence shown here is derived from an EMBL/GenBank/DDBJ whole genome shotgun (WGS) entry which is preliminary data.</text>
</comment>